<reference evidence="1" key="1">
    <citation type="journal article" date="2017" name="Gigascience">
        <title>The genome draft of coconut (Cocos nucifera).</title>
        <authorList>
            <person name="Xiao Y."/>
            <person name="Xu P."/>
            <person name="Fan H."/>
            <person name="Baudouin L."/>
            <person name="Xia W."/>
            <person name="Bocs S."/>
            <person name="Xu J."/>
            <person name="Li Q."/>
            <person name="Guo A."/>
            <person name="Zhou L."/>
            <person name="Li J."/>
            <person name="Wu Y."/>
            <person name="Ma Z."/>
            <person name="Armero A."/>
            <person name="Issali A.E."/>
            <person name="Liu N."/>
            <person name="Peng M."/>
            <person name="Yang Y."/>
        </authorList>
    </citation>
    <scope>NUCLEOTIDE SEQUENCE</scope>
    <source>
        <tissue evidence="1">Spear leaf of Hainan Tall coconut</tissue>
    </source>
</reference>
<dbReference type="PANTHER" id="PTHR42685">
    <property type="entry name" value="GERANYLGERANYL DIPHOSPHATE REDUCTASE"/>
    <property type="match status" value="1"/>
</dbReference>
<dbReference type="EMBL" id="CM017874">
    <property type="protein sequence ID" value="KAG1334333.1"/>
    <property type="molecule type" value="Genomic_DNA"/>
</dbReference>
<dbReference type="PANTHER" id="PTHR42685:SF13">
    <property type="entry name" value="GERANYLGERANYL DIPHOSPHATE REDUCTASE"/>
    <property type="match status" value="1"/>
</dbReference>
<accession>A0A8K0MY98</accession>
<dbReference type="OrthoDB" id="655030at2759"/>
<dbReference type="GO" id="GO:0015995">
    <property type="term" value="P:chlorophyll biosynthetic process"/>
    <property type="evidence" value="ECO:0007669"/>
    <property type="project" value="TreeGrafter"/>
</dbReference>
<keyword evidence="2" id="KW-1185">Reference proteome</keyword>
<dbReference type="InterPro" id="IPR050407">
    <property type="entry name" value="Geranylgeranyl_reductase"/>
</dbReference>
<comment type="caution">
    <text evidence="1">The sequence shown here is derived from an EMBL/GenBank/DDBJ whole genome shotgun (WGS) entry which is preliminary data.</text>
</comment>
<dbReference type="InterPro" id="IPR036188">
    <property type="entry name" value="FAD/NAD-bd_sf"/>
</dbReference>
<gene>
    <name evidence="1" type="ORF">COCNU_03G004520</name>
</gene>
<organism evidence="1 2">
    <name type="scientific">Cocos nucifera</name>
    <name type="common">Coconut palm</name>
    <dbReference type="NCBI Taxonomy" id="13894"/>
    <lineage>
        <taxon>Eukaryota</taxon>
        <taxon>Viridiplantae</taxon>
        <taxon>Streptophyta</taxon>
        <taxon>Embryophyta</taxon>
        <taxon>Tracheophyta</taxon>
        <taxon>Spermatophyta</taxon>
        <taxon>Magnoliopsida</taxon>
        <taxon>Liliopsida</taxon>
        <taxon>Arecaceae</taxon>
        <taxon>Arecoideae</taxon>
        <taxon>Cocoseae</taxon>
        <taxon>Attaleinae</taxon>
        <taxon>Cocos</taxon>
    </lineage>
</organism>
<dbReference type="GO" id="GO:0009535">
    <property type="term" value="C:chloroplast thylakoid membrane"/>
    <property type="evidence" value="ECO:0007669"/>
    <property type="project" value="TreeGrafter"/>
</dbReference>
<dbReference type="GO" id="GO:0045550">
    <property type="term" value="F:geranylgeranyl reductase activity"/>
    <property type="evidence" value="ECO:0007669"/>
    <property type="project" value="TreeGrafter"/>
</dbReference>
<name>A0A8K0MY98_COCNU</name>
<dbReference type="Proteomes" id="UP000797356">
    <property type="component" value="Chromosome 3"/>
</dbReference>
<dbReference type="Gene3D" id="3.50.50.60">
    <property type="entry name" value="FAD/NAD(P)-binding domain"/>
    <property type="match status" value="1"/>
</dbReference>
<reference evidence="1" key="2">
    <citation type="submission" date="2019-07" db="EMBL/GenBank/DDBJ databases">
        <authorList>
            <person name="Yang Y."/>
            <person name="Bocs S."/>
            <person name="Baudouin L."/>
        </authorList>
    </citation>
    <scope>NUCLEOTIDE SEQUENCE</scope>
    <source>
        <tissue evidence="1">Spear leaf of Hainan Tall coconut</tissue>
    </source>
</reference>
<proteinExistence type="predicted"/>
<sequence length="175" mass="18949">MRILSPSNLVVDFSCSLRPGEHIPMLYHEVLDAFLRSGAQSRGAPLLPGLFTSLETPSSLSSSELYLIHYTSSPTPGALAGTPSTLAGGALAGTPSTLTIDVVIGTDGANSHVARSITIGTYSLAITFQKRIRLPSEKMAHYEDLTEMYVDSDISPDFYRWVFPSVITWWLASAR</sequence>
<dbReference type="AlphaFoldDB" id="A0A8K0MY98"/>
<evidence type="ECO:0000313" key="2">
    <source>
        <dbReference type="Proteomes" id="UP000797356"/>
    </source>
</evidence>
<protein>
    <submittedName>
        <fullName evidence="1">Putative Geranylgeranyl diphosphate reductase, chloroplastic</fullName>
    </submittedName>
</protein>
<evidence type="ECO:0000313" key="1">
    <source>
        <dbReference type="EMBL" id="KAG1334333.1"/>
    </source>
</evidence>